<proteinExistence type="predicted"/>
<dbReference type="Proteomes" id="UP000198894">
    <property type="component" value="Unassembled WGS sequence"/>
</dbReference>
<accession>A0A1G9GPC9</accession>
<evidence type="ECO:0000313" key="2">
    <source>
        <dbReference type="Proteomes" id="UP000198894"/>
    </source>
</evidence>
<keyword evidence="2" id="KW-1185">Reference proteome</keyword>
<sequence length="68" mass="7805">MPRRKQARRTSVKDTRTILRLTRKQGSPVGEVAEQLRFGKTSVSTYFCGRWRRAVVLALHAALTTMRC</sequence>
<dbReference type="EMBL" id="FNEE01000025">
    <property type="protein sequence ID" value="SDL02560.1"/>
    <property type="molecule type" value="Genomic_DNA"/>
</dbReference>
<gene>
    <name evidence="1" type="ORF">SAMN05428953_12542</name>
</gene>
<evidence type="ECO:0000313" key="1">
    <source>
        <dbReference type="EMBL" id="SDL02560.1"/>
    </source>
</evidence>
<organism evidence="1 2">
    <name type="scientific">Mesorhizobium muleiense</name>
    <dbReference type="NCBI Taxonomy" id="1004279"/>
    <lineage>
        <taxon>Bacteria</taxon>
        <taxon>Pseudomonadati</taxon>
        <taxon>Pseudomonadota</taxon>
        <taxon>Alphaproteobacteria</taxon>
        <taxon>Hyphomicrobiales</taxon>
        <taxon>Phyllobacteriaceae</taxon>
        <taxon>Mesorhizobium</taxon>
    </lineage>
</organism>
<evidence type="ECO:0008006" key="3">
    <source>
        <dbReference type="Google" id="ProtNLM"/>
    </source>
</evidence>
<name>A0A1G9GPC9_9HYPH</name>
<protein>
    <recommendedName>
        <fullName evidence="3">Homeodomain-like domain-containing protein</fullName>
    </recommendedName>
</protein>
<reference evidence="2" key="1">
    <citation type="submission" date="2016-10" db="EMBL/GenBank/DDBJ databases">
        <authorList>
            <person name="Varghese N."/>
            <person name="Submissions S."/>
        </authorList>
    </citation>
    <scope>NUCLEOTIDE SEQUENCE [LARGE SCALE GENOMIC DNA]</scope>
    <source>
        <strain evidence="2">CGMCC 1.11022</strain>
    </source>
</reference>
<dbReference type="AlphaFoldDB" id="A0A1G9GPC9"/>